<dbReference type="GO" id="GO:0051392">
    <property type="term" value="F:tRNA cytidine N4-acetyltransferase activity"/>
    <property type="evidence" value="ECO:0007669"/>
    <property type="project" value="UniProtKB-UniRule"/>
</dbReference>
<protein>
    <recommendedName>
        <fullName evidence="9">tRNA(Met) cytidine acetyltransferase TmcA</fullName>
        <ecNumber evidence="9">2.3.1.193</ecNumber>
    </recommendedName>
</protein>
<keyword evidence="7 9" id="KW-0694">RNA-binding</keyword>
<dbReference type="GO" id="GO:0005737">
    <property type="term" value="C:cytoplasm"/>
    <property type="evidence" value="ECO:0007669"/>
    <property type="project" value="UniProtKB-SubCell"/>
</dbReference>
<keyword evidence="5 9" id="KW-0547">Nucleotide-binding</keyword>
<sequence length="673" mass="75927">MVKLLPVIIEQLHMVGMRRLMVLSGDSAWVEQQLNEVQTAIDGDWLTISANLPQGVSPENAHLLLGREFLHGIFDARKGFHSEALAMLAGTLKAGSLLVLCTAPQTEWATNADLDSLRWNEQLGLIPTPNFVHHLQRTFQTSSDILFYKQGDEPDFSLLNNKPLWQAPTGQPTEQQQQIISQLLKAKHGIWGLIAPRGRGKSAIAGMLIKQFMGESWCCAPAKVATEVLSRHAGQKINFWSPDSLLAYCRSNEKITADWLIIDEASAIPNYILRELVEYFPRVLLTTTVDGYEGTGRGFMLKFCASLTHFRLLQLDSPMRYAANDALESWVNSALLLQEPTSQTVITETVEYKALTQASLVENNEKLSAFYGLLMSAHYRTSPLDLRRLLDAQQQHFMVAKAESDDCTYLGALWMVDEGQLTESLSWQIWAGLRRPRGNLVVQSLAAHSYFPIAAQWLSRRVMRIAVDANYRRRQIGLTLLEKQKAIATEQGLDFLSVSFGLTPDLVAFWQKAGFRLIRIGSHKEASSGCFTAMAILPISNRAYQLCEQSESRLKRDLYWRSDLQEFAFETDPQQQLVTDDWIELIGFSEFKRPISASTSAIMRLLREETNGLPLLRRHFVLCEPISKICADIGITGQKQWLKRVREEVGIQVKQYQPALLAEIKQKITSSCL</sequence>
<dbReference type="InterPro" id="IPR007807">
    <property type="entry name" value="TcmA/NAT10_helicase"/>
</dbReference>
<comment type="subcellular location">
    <subcellularLocation>
        <location evidence="9">Cytoplasm</location>
    </subcellularLocation>
</comment>
<accession>A0A264W044</accession>
<dbReference type="HAMAP" id="MF_01886">
    <property type="entry name" value="tRNA_acetyltr_TmcA"/>
    <property type="match status" value="1"/>
</dbReference>
<dbReference type="Pfam" id="PF17176">
    <property type="entry name" value="tRNA_bind_3"/>
    <property type="match status" value="1"/>
</dbReference>
<dbReference type="GO" id="GO:0000049">
    <property type="term" value="F:tRNA binding"/>
    <property type="evidence" value="ECO:0007669"/>
    <property type="project" value="UniProtKB-UniRule"/>
</dbReference>
<dbReference type="Gene3D" id="3.40.630.30">
    <property type="match status" value="1"/>
</dbReference>
<dbReference type="EC" id="2.3.1.193" evidence="9"/>
<feature type="domain" description="TcmA/NAT10 helicase" evidence="10">
    <location>
        <begin position="193"/>
        <end position="338"/>
    </location>
</feature>
<dbReference type="GO" id="GO:0051391">
    <property type="term" value="P:tRNA acetylation"/>
    <property type="evidence" value="ECO:0007669"/>
    <property type="project" value="UniProtKB-UniRule"/>
</dbReference>
<dbReference type="SUPFAM" id="SSF52540">
    <property type="entry name" value="P-loop containing nucleoside triphosphate hydrolases"/>
    <property type="match status" value="1"/>
</dbReference>
<evidence type="ECO:0000256" key="5">
    <source>
        <dbReference type="ARBA" id="ARBA00022741"/>
    </source>
</evidence>
<evidence type="ECO:0000256" key="2">
    <source>
        <dbReference type="ARBA" id="ARBA00022555"/>
    </source>
</evidence>
<evidence type="ECO:0000256" key="3">
    <source>
        <dbReference type="ARBA" id="ARBA00022679"/>
    </source>
</evidence>
<evidence type="ECO:0000259" key="12">
    <source>
        <dbReference type="Pfam" id="PF13718"/>
    </source>
</evidence>
<dbReference type="Gene3D" id="1.20.120.890">
    <property type="entry name" value="tRNA(Met) cytidine acetyltransferase, tail domain"/>
    <property type="match status" value="1"/>
</dbReference>
<dbReference type="InterPro" id="IPR033442">
    <property type="entry name" value="TmcA_tRNA_bind"/>
</dbReference>
<dbReference type="InterPro" id="IPR024914">
    <property type="entry name" value="tRNA_acetyltr_TmcA"/>
</dbReference>
<dbReference type="EMBL" id="NOWC01000001">
    <property type="protein sequence ID" value="OZS76437.1"/>
    <property type="molecule type" value="Genomic_DNA"/>
</dbReference>
<proteinExistence type="inferred from homology"/>
<dbReference type="GO" id="GO:0005524">
    <property type="term" value="F:ATP binding"/>
    <property type="evidence" value="ECO:0007669"/>
    <property type="project" value="UniProtKB-UniRule"/>
</dbReference>
<keyword evidence="3 9" id="KW-0808">Transferase</keyword>
<dbReference type="GO" id="GO:1990883">
    <property type="term" value="F:18S rRNA cytidine N-acetyltransferase activity"/>
    <property type="evidence" value="ECO:0007669"/>
    <property type="project" value="TreeGrafter"/>
</dbReference>
<gene>
    <name evidence="9" type="primary">tmcA</name>
    <name evidence="14" type="ORF">CHI95_00970</name>
</gene>
<evidence type="ECO:0000259" key="13">
    <source>
        <dbReference type="Pfam" id="PF17176"/>
    </source>
</evidence>
<dbReference type="Pfam" id="PF05127">
    <property type="entry name" value="NAT10_TcmA_helicase"/>
    <property type="match status" value="1"/>
</dbReference>
<comment type="caution">
    <text evidence="9">Lacks conserved residue(s) required for the propagation of feature annotation.</text>
</comment>
<evidence type="ECO:0000259" key="10">
    <source>
        <dbReference type="Pfam" id="PF05127"/>
    </source>
</evidence>
<dbReference type="Pfam" id="PF13718">
    <property type="entry name" value="GNAT_acetyltr_2"/>
    <property type="match status" value="1"/>
</dbReference>
<dbReference type="InterPro" id="IPR038321">
    <property type="entry name" value="TmcA_C_sf"/>
</dbReference>
<evidence type="ECO:0000256" key="1">
    <source>
        <dbReference type="ARBA" id="ARBA00022490"/>
    </source>
</evidence>
<dbReference type="SUPFAM" id="SSF55729">
    <property type="entry name" value="Acyl-CoA N-acyltransferases (Nat)"/>
    <property type="match status" value="1"/>
</dbReference>
<dbReference type="RefSeq" id="WP_094960490.1">
    <property type="nucleotide sequence ID" value="NZ_NOWC01000001.1"/>
</dbReference>
<dbReference type="InterPro" id="IPR013562">
    <property type="entry name" value="TmcA/NAT10_N"/>
</dbReference>
<evidence type="ECO:0000256" key="6">
    <source>
        <dbReference type="ARBA" id="ARBA00022840"/>
    </source>
</evidence>
<evidence type="ECO:0000313" key="15">
    <source>
        <dbReference type="Proteomes" id="UP000216001"/>
    </source>
</evidence>
<dbReference type="InterPro" id="IPR027417">
    <property type="entry name" value="P-loop_NTPase"/>
</dbReference>
<dbReference type="AlphaFoldDB" id="A0A264W044"/>
<organism evidence="14 15">
    <name type="scientific">Providencia rettgeri</name>
    <dbReference type="NCBI Taxonomy" id="587"/>
    <lineage>
        <taxon>Bacteria</taxon>
        <taxon>Pseudomonadati</taxon>
        <taxon>Pseudomonadota</taxon>
        <taxon>Gammaproteobacteria</taxon>
        <taxon>Enterobacterales</taxon>
        <taxon>Morganellaceae</taxon>
        <taxon>Providencia</taxon>
    </lineage>
</organism>
<feature type="binding site" evidence="9">
    <location>
        <position position="176"/>
    </location>
    <ligand>
        <name>ATP</name>
        <dbReference type="ChEBI" id="CHEBI:30616"/>
    </ligand>
</feature>
<dbReference type="PANTHER" id="PTHR10925">
    <property type="entry name" value="N-ACETYLTRANSFERASE 10"/>
    <property type="match status" value="1"/>
</dbReference>
<dbReference type="InterPro" id="IPR016181">
    <property type="entry name" value="Acyl_CoA_acyltransferase"/>
</dbReference>
<dbReference type="Gene3D" id="3.40.50.11040">
    <property type="match status" value="1"/>
</dbReference>
<comment type="similarity">
    <text evidence="9">Belongs to the TmcA family.</text>
</comment>
<dbReference type="GO" id="GO:1904812">
    <property type="term" value="P:rRNA acetylation involved in maturation of SSU-rRNA"/>
    <property type="evidence" value="ECO:0007669"/>
    <property type="project" value="TreeGrafter"/>
</dbReference>
<keyword evidence="4 9" id="KW-0819">tRNA processing</keyword>
<dbReference type="InterPro" id="IPR032672">
    <property type="entry name" value="TmcA/NAT10/Kre33"/>
</dbReference>
<dbReference type="Proteomes" id="UP000216001">
    <property type="component" value="Unassembled WGS sequence"/>
</dbReference>
<reference evidence="14 15" key="1">
    <citation type="submission" date="2017-07" db="EMBL/GenBank/DDBJ databases">
        <title>blaIMP-27 on transferable plasmids in Proteus mirabilis and Providencia rettgeri.</title>
        <authorList>
            <person name="Potter R."/>
        </authorList>
    </citation>
    <scope>NUCLEOTIDE SEQUENCE [LARGE SCALE GENOMIC DNA]</scope>
    <source>
        <strain evidence="14 15">PR1</strain>
    </source>
</reference>
<dbReference type="GO" id="GO:0002101">
    <property type="term" value="P:tRNA wobble cytosine modification"/>
    <property type="evidence" value="ECO:0007669"/>
    <property type="project" value="UniProtKB-UniRule"/>
</dbReference>
<feature type="domain" description="tRNA(Met) cytidine acetyltransferase TmcA tRNA-binding" evidence="13">
    <location>
        <begin position="545"/>
        <end position="650"/>
    </location>
</feature>
<evidence type="ECO:0000256" key="8">
    <source>
        <dbReference type="ARBA" id="ARBA00023315"/>
    </source>
</evidence>
<comment type="catalytic activity">
    <reaction evidence="9">
        <text>cytidine(34) in elongator tRNA(Met) + acetyl-CoA + ATP + H2O = N(4)-acetylcytidine(34) in elongator tRNA(Met) + ADP + phosphate + CoA + H(+)</text>
        <dbReference type="Rhea" id="RHEA:43788"/>
        <dbReference type="Rhea" id="RHEA-COMP:10693"/>
        <dbReference type="Rhea" id="RHEA-COMP:10694"/>
        <dbReference type="ChEBI" id="CHEBI:15377"/>
        <dbReference type="ChEBI" id="CHEBI:15378"/>
        <dbReference type="ChEBI" id="CHEBI:30616"/>
        <dbReference type="ChEBI" id="CHEBI:43474"/>
        <dbReference type="ChEBI" id="CHEBI:57287"/>
        <dbReference type="ChEBI" id="CHEBI:57288"/>
        <dbReference type="ChEBI" id="CHEBI:74900"/>
        <dbReference type="ChEBI" id="CHEBI:82748"/>
        <dbReference type="ChEBI" id="CHEBI:456216"/>
        <dbReference type="EC" id="2.3.1.193"/>
    </reaction>
</comment>
<keyword evidence="2 9" id="KW-0820">tRNA-binding</keyword>
<evidence type="ECO:0000259" key="11">
    <source>
        <dbReference type="Pfam" id="PF08351"/>
    </source>
</evidence>
<evidence type="ECO:0000256" key="7">
    <source>
        <dbReference type="ARBA" id="ARBA00022884"/>
    </source>
</evidence>
<feature type="binding site" evidence="9">
    <location>
        <position position="320"/>
    </location>
    <ligand>
        <name>ATP</name>
        <dbReference type="ChEBI" id="CHEBI:30616"/>
    </ligand>
</feature>
<keyword evidence="1 9" id="KW-0963">Cytoplasm</keyword>
<dbReference type="InterPro" id="IPR000182">
    <property type="entry name" value="GNAT_dom"/>
</dbReference>
<evidence type="ECO:0000256" key="9">
    <source>
        <dbReference type="HAMAP-Rule" id="MF_01886"/>
    </source>
</evidence>
<name>A0A264W044_PRORE</name>
<evidence type="ECO:0000313" key="14">
    <source>
        <dbReference type="EMBL" id="OZS76437.1"/>
    </source>
</evidence>
<feature type="binding site" evidence="9">
    <location>
        <begin position="465"/>
        <end position="467"/>
    </location>
    <ligand>
        <name>acetyl-CoA</name>
        <dbReference type="ChEBI" id="CHEBI:57288"/>
    </ligand>
</feature>
<dbReference type="PANTHER" id="PTHR10925:SF5">
    <property type="entry name" value="RNA CYTIDINE ACETYLTRANSFERASE"/>
    <property type="match status" value="1"/>
</dbReference>
<dbReference type="Gene3D" id="3.40.50.300">
    <property type="entry name" value="P-loop containing nucleotide triphosphate hydrolases"/>
    <property type="match status" value="1"/>
</dbReference>
<keyword evidence="6 9" id="KW-0067">ATP-binding</keyword>
<evidence type="ECO:0000256" key="4">
    <source>
        <dbReference type="ARBA" id="ARBA00022694"/>
    </source>
</evidence>
<feature type="domain" description="N-acetyltransferase" evidence="12">
    <location>
        <begin position="479"/>
        <end position="539"/>
    </location>
</feature>
<comment type="caution">
    <text evidence="14">The sequence shown here is derived from an EMBL/GenBank/DDBJ whole genome shotgun (WGS) entry which is preliminary data.</text>
</comment>
<comment type="function">
    <text evidence="9">Catalyzes the formation of N(4)-acetylcytidine (ac(4)C) at the wobble position of tRNA(Met), by using acetyl-CoA as an acetyl donor and ATP (or GTP).</text>
</comment>
<dbReference type="Pfam" id="PF08351">
    <property type="entry name" value="TmcA_N"/>
    <property type="match status" value="1"/>
</dbReference>
<feature type="domain" description="TmcA/NAT10 N-terminal" evidence="11">
    <location>
        <begin position="5"/>
        <end position="150"/>
    </location>
</feature>
<keyword evidence="8 9" id="KW-0012">Acyltransferase</keyword>